<protein>
    <submittedName>
        <fullName evidence="1">Uncharacterized protein</fullName>
    </submittedName>
</protein>
<sequence length="110" mass="12596">MCNKEACSVSKNHRQRWRMAFTVIYFTRILVSMSKKVLDKKGPPLATLSHVSIAYSVSKNHRQRWRMAFTVIYFTRVLVSMSKKVHDKKGPPLATLSHVSIDVQPIPDPA</sequence>
<reference evidence="1" key="1">
    <citation type="submission" date="2018-02" db="EMBL/GenBank/DDBJ databases">
        <authorList>
            <person name="Cohen D.B."/>
            <person name="Kent A.D."/>
        </authorList>
    </citation>
    <scope>NUCLEOTIDE SEQUENCE</scope>
</reference>
<organism evidence="1">
    <name type="scientific">Fagus sylvatica</name>
    <name type="common">Beechnut</name>
    <dbReference type="NCBI Taxonomy" id="28930"/>
    <lineage>
        <taxon>Eukaryota</taxon>
        <taxon>Viridiplantae</taxon>
        <taxon>Streptophyta</taxon>
        <taxon>Embryophyta</taxon>
        <taxon>Tracheophyta</taxon>
        <taxon>Spermatophyta</taxon>
        <taxon>Magnoliopsida</taxon>
        <taxon>eudicotyledons</taxon>
        <taxon>Gunneridae</taxon>
        <taxon>Pentapetalae</taxon>
        <taxon>rosids</taxon>
        <taxon>fabids</taxon>
        <taxon>Fagales</taxon>
        <taxon>Fagaceae</taxon>
        <taxon>Fagus</taxon>
    </lineage>
</organism>
<name>A0A2N9FDE6_FAGSY</name>
<evidence type="ECO:0000313" key="1">
    <source>
        <dbReference type="EMBL" id="SPC85148.1"/>
    </source>
</evidence>
<proteinExistence type="predicted"/>
<gene>
    <name evidence="1" type="ORF">FSB_LOCUS13030</name>
</gene>
<accession>A0A2N9FDE6</accession>
<dbReference type="EMBL" id="OIVN01000761">
    <property type="protein sequence ID" value="SPC85148.1"/>
    <property type="molecule type" value="Genomic_DNA"/>
</dbReference>
<dbReference type="AlphaFoldDB" id="A0A2N9FDE6"/>
<dbReference type="PROSITE" id="PS50231">
    <property type="entry name" value="RICIN_B_LECTIN"/>
    <property type="match status" value="1"/>
</dbReference>